<sequence length="72" mass="8124">MPHVRTRRLEALVLALLAEPMDLEALHARLKPLFPTLRRERLFGLLVRLKREGKVAFSGGRFFSVGSDGPRG</sequence>
<name>A0A0A2WQV2_THEFI</name>
<evidence type="ECO:0000313" key="2">
    <source>
        <dbReference type="Proteomes" id="UP000030364"/>
    </source>
</evidence>
<organism evidence="1 2">
    <name type="scientific">Thermus filiformis</name>
    <dbReference type="NCBI Taxonomy" id="276"/>
    <lineage>
        <taxon>Bacteria</taxon>
        <taxon>Thermotogati</taxon>
        <taxon>Deinococcota</taxon>
        <taxon>Deinococci</taxon>
        <taxon>Thermales</taxon>
        <taxon>Thermaceae</taxon>
        <taxon>Thermus</taxon>
    </lineage>
</organism>
<accession>A0A0A2WQV2</accession>
<dbReference type="AlphaFoldDB" id="A0A0A2WQV2"/>
<dbReference type="Proteomes" id="UP000030364">
    <property type="component" value="Unassembled WGS sequence"/>
</dbReference>
<evidence type="ECO:0000313" key="1">
    <source>
        <dbReference type="EMBL" id="KGQ21132.2"/>
    </source>
</evidence>
<gene>
    <name evidence="1" type="ORF">THFILI_11540</name>
</gene>
<dbReference type="EMBL" id="JPSL02000040">
    <property type="protein sequence ID" value="KGQ21132.2"/>
    <property type="molecule type" value="Genomic_DNA"/>
</dbReference>
<comment type="caution">
    <text evidence="1">The sequence shown here is derived from an EMBL/GenBank/DDBJ whole genome shotgun (WGS) entry which is preliminary data.</text>
</comment>
<dbReference type="RefSeq" id="WP_038066859.1">
    <property type="nucleotide sequence ID" value="NZ_JPSL02000040.1"/>
</dbReference>
<reference evidence="1 2" key="1">
    <citation type="journal article" date="2015" name="Genome Announc.">
        <title>Draft Genome Sequence of the Thermophile Thermus filiformis ATCC 43280, Producer of Carotenoid-(Di)glucoside-Branched Fatty Acid (Di)esters and Source of Hyperthermostable Enzymes of Biotechnological Interest.</title>
        <authorList>
            <person name="Mandelli F."/>
            <person name="Oliveira Ramires B."/>
            <person name="Couger M.B."/>
            <person name="Paixao D.A."/>
            <person name="Camilo C.M."/>
            <person name="Polikarpov I."/>
            <person name="Prade R."/>
            <person name="Riano-Pachon D.M."/>
            <person name="Squina F.M."/>
        </authorList>
    </citation>
    <scope>NUCLEOTIDE SEQUENCE [LARGE SCALE GENOMIC DNA]</scope>
    <source>
        <strain evidence="1 2">ATCC 43280</strain>
    </source>
</reference>
<proteinExistence type="predicted"/>
<keyword evidence="2" id="KW-1185">Reference proteome</keyword>
<dbReference type="OrthoDB" id="33157at2"/>
<protein>
    <submittedName>
        <fullName evidence="1">Uncharacterized protein</fullName>
    </submittedName>
</protein>